<protein>
    <submittedName>
        <fullName evidence="2">UDP-N-acetylglucosamine 1-carboxyvinyltransferase 1</fullName>
    </submittedName>
</protein>
<feature type="compositionally biased region" description="Low complexity" evidence="1">
    <location>
        <begin position="50"/>
        <end position="59"/>
    </location>
</feature>
<feature type="region of interest" description="Disordered" evidence="1">
    <location>
        <begin position="50"/>
        <end position="70"/>
    </location>
</feature>
<proteinExistence type="predicted"/>
<sequence>MSPGVSLSPEGGSALVSGTVRSSALQTAAEHQDGLARLGSALQILQAPGLSSGSGSLQGRGTAPDIRSVSSRASAMVPLDSFCGSGLGSGSAPRCRRAAASHLPSFFFFFFLRQKGRGCRKEGRREEDARGMMGNVVPDWEGRWLNG</sequence>
<keyword evidence="3" id="KW-1185">Reference proteome</keyword>
<gene>
    <name evidence="2" type="ORF">KUDE01_017009</name>
</gene>
<evidence type="ECO:0000256" key="1">
    <source>
        <dbReference type="SAM" id="MobiDB-lite"/>
    </source>
</evidence>
<evidence type="ECO:0000313" key="2">
    <source>
        <dbReference type="EMBL" id="KAK1897477.1"/>
    </source>
</evidence>
<comment type="caution">
    <text evidence="2">The sequence shown here is derived from an EMBL/GenBank/DDBJ whole genome shotgun (WGS) entry which is preliminary data.</text>
</comment>
<evidence type="ECO:0000313" key="3">
    <source>
        <dbReference type="Proteomes" id="UP001228049"/>
    </source>
</evidence>
<dbReference type="AlphaFoldDB" id="A0AAD9C7Q7"/>
<organism evidence="2 3">
    <name type="scientific">Dissostichus eleginoides</name>
    <name type="common">Patagonian toothfish</name>
    <name type="synonym">Dissostichus amissus</name>
    <dbReference type="NCBI Taxonomy" id="100907"/>
    <lineage>
        <taxon>Eukaryota</taxon>
        <taxon>Metazoa</taxon>
        <taxon>Chordata</taxon>
        <taxon>Craniata</taxon>
        <taxon>Vertebrata</taxon>
        <taxon>Euteleostomi</taxon>
        <taxon>Actinopterygii</taxon>
        <taxon>Neopterygii</taxon>
        <taxon>Teleostei</taxon>
        <taxon>Neoteleostei</taxon>
        <taxon>Acanthomorphata</taxon>
        <taxon>Eupercaria</taxon>
        <taxon>Perciformes</taxon>
        <taxon>Notothenioidei</taxon>
        <taxon>Nototheniidae</taxon>
        <taxon>Dissostichus</taxon>
    </lineage>
</organism>
<dbReference type="Proteomes" id="UP001228049">
    <property type="component" value="Unassembled WGS sequence"/>
</dbReference>
<reference evidence="2" key="1">
    <citation type="submission" date="2023-04" db="EMBL/GenBank/DDBJ databases">
        <title>Chromosome-level genome of Chaenocephalus aceratus.</title>
        <authorList>
            <person name="Park H."/>
        </authorList>
    </citation>
    <scope>NUCLEOTIDE SEQUENCE</scope>
    <source>
        <strain evidence="2">DE</strain>
        <tissue evidence="2">Muscle</tissue>
    </source>
</reference>
<name>A0AAD9C7Q7_DISEL</name>
<dbReference type="EMBL" id="JASDAP010000009">
    <property type="protein sequence ID" value="KAK1897477.1"/>
    <property type="molecule type" value="Genomic_DNA"/>
</dbReference>
<accession>A0AAD9C7Q7</accession>